<evidence type="ECO:0000313" key="2">
    <source>
        <dbReference type="Proteomes" id="UP000249499"/>
    </source>
</evidence>
<dbReference type="KEGG" id="rtu:PR017_02665"/>
<sequence>MFKREADWKLATKLICDVMRGTATLRVETHSSSIDNGDRKNLFSAWSYNQNQPHQASPSSELRLFSLDHLEKLLVQMPKADMYFAYETPDFQRLGLDAEEALSKFSEIFVSSVQLVVGDVSMSWVLVSTSNPRDIILWKMQYHLKEVGFTPIAA</sequence>
<dbReference type="Proteomes" id="UP000249499">
    <property type="component" value="Chromosome"/>
</dbReference>
<keyword evidence="2" id="KW-1185">Reference proteome</keyword>
<reference evidence="2" key="2">
    <citation type="journal article" date="2023" name="MicrobiologyOpen">
        <title>Genomics of the tumorigenes clade of the family Rhizobiaceae and description of Rhizobium rhododendri sp. nov.</title>
        <authorList>
            <person name="Kuzmanovic N."/>
            <person name="diCenzo G.C."/>
            <person name="Bunk B."/>
            <person name="Sproeer C."/>
            <person name="Fruehling A."/>
            <person name="Neumann-Schaal M."/>
            <person name="Overmann J."/>
            <person name="Smalla K."/>
        </authorList>
    </citation>
    <scope>NUCLEOTIDE SEQUENCE [LARGE SCALE GENOMIC DNA]</scope>
    <source>
        <strain evidence="2">1078</strain>
    </source>
</reference>
<dbReference type="EMBL" id="CP117255">
    <property type="protein sequence ID" value="WFR96072.1"/>
    <property type="molecule type" value="Genomic_DNA"/>
</dbReference>
<organism evidence="1 2">
    <name type="scientific">Rhizobium tumorigenes</name>
    <dbReference type="NCBI Taxonomy" id="2041385"/>
    <lineage>
        <taxon>Bacteria</taxon>
        <taxon>Pseudomonadati</taxon>
        <taxon>Pseudomonadota</taxon>
        <taxon>Alphaproteobacteria</taxon>
        <taxon>Hyphomicrobiales</taxon>
        <taxon>Rhizobiaceae</taxon>
        <taxon>Rhizobium/Agrobacterium group</taxon>
        <taxon>Rhizobium</taxon>
    </lineage>
</organism>
<reference evidence="1 2" key="1">
    <citation type="journal article" date="2018" name="Sci. Rep.">
        <title>Rhizobium tumorigenes sp. nov., a novel plant tumorigenic bacterium isolated from cane gall tumors on thornless blackberry.</title>
        <authorList>
            <person name="Kuzmanovi N."/>
            <person name="Smalla K."/>
            <person name="Gronow S."/>
            <person name="PuBawska J."/>
        </authorList>
    </citation>
    <scope>NUCLEOTIDE SEQUENCE [LARGE SCALE GENOMIC DNA]</scope>
    <source>
        <strain evidence="1 2">1078</strain>
    </source>
</reference>
<dbReference type="RefSeq" id="WP_111220071.1">
    <property type="nucleotide sequence ID" value="NZ_CP117255.1"/>
</dbReference>
<accession>A0AAF1KQW4</accession>
<protein>
    <submittedName>
        <fullName evidence="1">Uncharacterized protein</fullName>
    </submittedName>
</protein>
<proteinExistence type="predicted"/>
<evidence type="ECO:0000313" key="1">
    <source>
        <dbReference type="EMBL" id="WFR96072.1"/>
    </source>
</evidence>
<dbReference type="AlphaFoldDB" id="A0AAF1KQW4"/>
<name>A0AAF1KQW4_9HYPH</name>
<gene>
    <name evidence="1" type="ORF">PR017_02665</name>
</gene>